<dbReference type="EMBL" id="BKBA01000002">
    <property type="protein sequence ID" value="GEQ12200.1"/>
    <property type="molecule type" value="Genomic_DNA"/>
</dbReference>
<sequence length="320" mass="34646">MGVANSIKDESWVDFALSGVAVGFDVVATYSDPLGSLFAAGIGWIIDHLDPIKGWFDDLTGNPEAVSAFAGTWLNVSIEVGGVRDDFKSESDSKLEGMSGPNIAAYREHVRNELRKLKILEVGSGAMSVGFEACAVIVGFVHGLLRDALAQIAGAICSYVAELVITLGAATPLVIHQATTRVSALAAEIVPKIKGLKNSVHDLDSLVSKLKDILNDIPRFLGDRYSVPNHPNLKWRNVLNEDGGWLKKIPGIDKATVSEQLAVVQARQKYQWFIQRNPDLFDKAVSDALREGKPTNVTDALKAITDALDRQIKREPVPHG</sequence>
<dbReference type="Proteomes" id="UP000321793">
    <property type="component" value="Unassembled WGS sequence"/>
</dbReference>
<evidence type="ECO:0000313" key="2">
    <source>
        <dbReference type="Proteomes" id="UP000321793"/>
    </source>
</evidence>
<evidence type="ECO:0000313" key="1">
    <source>
        <dbReference type="EMBL" id="GEQ12200.1"/>
    </source>
</evidence>
<reference evidence="1 2" key="1">
    <citation type="submission" date="2019-07" db="EMBL/GenBank/DDBJ databases">
        <title>Whole genome shotgun sequence of Knoellia locipacati NBRC 109775.</title>
        <authorList>
            <person name="Hosoyama A."/>
            <person name="Uohara A."/>
            <person name="Ohji S."/>
            <person name="Ichikawa N."/>
        </authorList>
    </citation>
    <scope>NUCLEOTIDE SEQUENCE [LARGE SCALE GENOMIC DNA]</scope>
    <source>
        <strain evidence="1 2">NBRC 109775</strain>
    </source>
</reference>
<accession>A0A512SW74</accession>
<organism evidence="1 2">
    <name type="scientific">Knoellia locipacati</name>
    <dbReference type="NCBI Taxonomy" id="882824"/>
    <lineage>
        <taxon>Bacteria</taxon>
        <taxon>Bacillati</taxon>
        <taxon>Actinomycetota</taxon>
        <taxon>Actinomycetes</taxon>
        <taxon>Micrococcales</taxon>
        <taxon>Intrasporangiaceae</taxon>
        <taxon>Knoellia</taxon>
    </lineage>
</organism>
<keyword evidence="2" id="KW-1185">Reference proteome</keyword>
<comment type="caution">
    <text evidence="1">The sequence shown here is derived from an EMBL/GenBank/DDBJ whole genome shotgun (WGS) entry which is preliminary data.</text>
</comment>
<gene>
    <name evidence="1" type="ORF">KLO01_02470</name>
</gene>
<name>A0A512SW74_9MICO</name>
<proteinExistence type="predicted"/>
<protein>
    <submittedName>
        <fullName evidence="1">Uncharacterized protein</fullName>
    </submittedName>
</protein>
<dbReference type="AlphaFoldDB" id="A0A512SW74"/>